<comment type="caution">
    <text evidence="1">The sequence shown here is derived from an EMBL/GenBank/DDBJ whole genome shotgun (WGS) entry which is preliminary data.</text>
</comment>
<keyword evidence="2" id="KW-1185">Reference proteome</keyword>
<dbReference type="EMBL" id="JAPWTJ010000567">
    <property type="protein sequence ID" value="KAJ8977262.1"/>
    <property type="molecule type" value="Genomic_DNA"/>
</dbReference>
<sequence>MDRCIILGCHSISSAYYSKIILIGQQVVVTSLFSMKENSFMFAHFWQGAETWRLSRIPWKVLAICRCSEVLKTLFGITATRYLAYGTKKDENKLYMEMSIYSLEFNFLPEQCKKYVGQNFSSGKAVIFTGRLNSCYAILHKRKAVMITNRLMFQSALNIDIGFYLRNDKKIKNTIHRNGWFFHSRLRLLTGDMAGTGMSPVLRVSYSYRPVILNRERKDGHSTFYKTNTIYTISSQEIQISEHNIRQKNGCTSWHVRKDNNTQCSYATHLLVLIDEKQYA</sequence>
<gene>
    <name evidence="1" type="ORF">NQ317_003963</name>
</gene>
<protein>
    <submittedName>
        <fullName evidence="1">Uncharacterized protein</fullName>
    </submittedName>
</protein>
<organism evidence="1 2">
    <name type="scientific">Molorchus minor</name>
    <dbReference type="NCBI Taxonomy" id="1323400"/>
    <lineage>
        <taxon>Eukaryota</taxon>
        <taxon>Metazoa</taxon>
        <taxon>Ecdysozoa</taxon>
        <taxon>Arthropoda</taxon>
        <taxon>Hexapoda</taxon>
        <taxon>Insecta</taxon>
        <taxon>Pterygota</taxon>
        <taxon>Neoptera</taxon>
        <taxon>Endopterygota</taxon>
        <taxon>Coleoptera</taxon>
        <taxon>Polyphaga</taxon>
        <taxon>Cucujiformia</taxon>
        <taxon>Chrysomeloidea</taxon>
        <taxon>Cerambycidae</taxon>
        <taxon>Lamiinae</taxon>
        <taxon>Monochamini</taxon>
        <taxon>Molorchus</taxon>
    </lineage>
</organism>
<name>A0ABQ9JH95_9CUCU</name>
<reference evidence="1" key="1">
    <citation type="journal article" date="2023" name="Insect Mol. Biol.">
        <title>Genome sequencing provides insights into the evolution of gene families encoding plant cell wall-degrading enzymes in longhorned beetles.</title>
        <authorList>
            <person name="Shin N.R."/>
            <person name="Okamura Y."/>
            <person name="Kirsch R."/>
            <person name="Pauchet Y."/>
        </authorList>
    </citation>
    <scope>NUCLEOTIDE SEQUENCE</scope>
    <source>
        <strain evidence="1">MMC_N1</strain>
    </source>
</reference>
<evidence type="ECO:0000313" key="1">
    <source>
        <dbReference type="EMBL" id="KAJ8977262.1"/>
    </source>
</evidence>
<dbReference type="Proteomes" id="UP001162164">
    <property type="component" value="Unassembled WGS sequence"/>
</dbReference>
<accession>A0ABQ9JH95</accession>
<proteinExistence type="predicted"/>
<evidence type="ECO:0000313" key="2">
    <source>
        <dbReference type="Proteomes" id="UP001162164"/>
    </source>
</evidence>